<feature type="region of interest" description="Disordered" evidence="2">
    <location>
        <begin position="96"/>
        <end position="123"/>
    </location>
</feature>
<evidence type="ECO:0000259" key="4">
    <source>
        <dbReference type="SMART" id="SM00954"/>
    </source>
</evidence>
<dbReference type="Pfam" id="PF04607">
    <property type="entry name" value="RelA_SpoT"/>
    <property type="match status" value="1"/>
</dbReference>
<dbReference type="InterPro" id="IPR043519">
    <property type="entry name" value="NT_sf"/>
</dbReference>
<dbReference type="SMART" id="SM00471">
    <property type="entry name" value="HDc"/>
    <property type="match status" value="1"/>
</dbReference>
<comment type="similarity">
    <text evidence="1">Belongs to the RelA/SpoT family.</text>
</comment>
<dbReference type="InterPro" id="IPR003607">
    <property type="entry name" value="HD/PDEase_dom"/>
</dbReference>
<proteinExistence type="inferred from homology"/>
<comment type="caution">
    <text evidence="5">The sequence shown here is derived from an EMBL/GenBank/DDBJ whole genome shotgun (WGS) entry which is preliminary data.</text>
</comment>
<feature type="compositionally biased region" description="Low complexity" evidence="2">
    <location>
        <begin position="96"/>
        <end position="116"/>
    </location>
</feature>
<dbReference type="InterPro" id="IPR007685">
    <property type="entry name" value="RelA_SpoT"/>
</dbReference>
<evidence type="ECO:0008006" key="7">
    <source>
        <dbReference type="Google" id="ProtNLM"/>
    </source>
</evidence>
<dbReference type="Pfam" id="PF00271">
    <property type="entry name" value="Helicase_C"/>
    <property type="match status" value="1"/>
</dbReference>
<evidence type="ECO:0000313" key="5">
    <source>
        <dbReference type="EMBL" id="KAG6520581.1"/>
    </source>
</evidence>
<sequence length="827" mass="93399">MSVPAIALYPIPPAGSAIYGFQDLDINSRAGATAHASSSAPKPIVGGLSRIFSSTAAARHSGADDFRYDRSDELGSSYSSSLFKCREHSPMSVFHGPCSGSGSGSSRSPPRAGNPREWTGGDWRTGKDGFFKRFVRDAANPSLDFDSPSFYSSDFCEEELPFGFDDSPMDTMPAAAPSANDFLAEAQSRHEIFREEIVVKAFHEAEKAHRGQMRASGDPYLQHCVETALLLAKIGANATVVTAGLLHDTLDDSMMVYDHILKLFGAEVADLVEGNKIDVDDIHEYLFIKGINAVYIHDSNDQEEREYVISSFKSDKKDVLVTTNVASKRKYEKTSILTTFINKSYTEKTLFDLKHLLQETKQRIPSVLTELNDLMADDDALIASGFKGCAYCGGIGHRIVQKYANKWFLLQVSKLSHLSQLARDNNTASRNVEADRLHTMFLAMADARAVLIKLADRIHNMMTLEALPMCKQQRFAKETLLIFAPLASRLGISTWKELLENLCFRHLHPVQHKDLSEKLLNSFDEELVASAVLKLGKALRNEGIAYHALLGRHKSLYSIYSKMIKKKLSMNQIHDIHGLRLIVENEDDCYKALEIVHQLWPKVMGRFKDYIVHPKFNGYRSLHTVVLSEEMLPFEVQIRTKEMHLQAEYGFAAHWRYKEGNNRHSSYVLQMVEWARWVLSWQCATMKVEGPYEETNLIKPPCPFPSHSEHCPYSSYTRQCAHDGPIYVIMLENEKMSVLEFPADSTLLDLMVRIGDGGSRGSPCSFPMKFDLRPRVNHEPMSYLTQKLKMGDVVELRPTLPNKSLSKYREEIQRMYEQEPTHSSRRG</sequence>
<dbReference type="CDD" id="cd05399">
    <property type="entry name" value="NT_Rel-Spo_like"/>
    <property type="match status" value="1"/>
</dbReference>
<dbReference type="AlphaFoldDB" id="A0A8J5HU34"/>
<dbReference type="PANTHER" id="PTHR21262:SF0">
    <property type="entry name" value="GTP DIPHOSPHOKINASE RSH3, CHLOROPLASTIC-RELATED"/>
    <property type="match status" value="1"/>
</dbReference>
<evidence type="ECO:0000256" key="2">
    <source>
        <dbReference type="SAM" id="MobiDB-lite"/>
    </source>
</evidence>
<feature type="domain" description="RelA/SpoT" evidence="4">
    <location>
        <begin position="551"/>
        <end position="661"/>
    </location>
</feature>
<dbReference type="InterPro" id="IPR027417">
    <property type="entry name" value="P-loop_NTPase"/>
</dbReference>
<dbReference type="SUPFAM" id="SSF52540">
    <property type="entry name" value="P-loop containing nucleoside triphosphate hydrolases"/>
    <property type="match status" value="1"/>
</dbReference>
<dbReference type="SUPFAM" id="SSF81301">
    <property type="entry name" value="Nucleotidyltransferase"/>
    <property type="match status" value="1"/>
</dbReference>
<dbReference type="Gene3D" id="3.30.460.10">
    <property type="entry name" value="Beta Polymerase, domain 2"/>
    <property type="match status" value="1"/>
</dbReference>
<evidence type="ECO:0000259" key="3">
    <source>
        <dbReference type="SMART" id="SM00471"/>
    </source>
</evidence>
<feature type="domain" description="HD/PDEase" evidence="3">
    <location>
        <begin position="216"/>
        <end position="470"/>
    </location>
</feature>
<dbReference type="GO" id="GO:0015969">
    <property type="term" value="P:guanosine tetraphosphate metabolic process"/>
    <property type="evidence" value="ECO:0007669"/>
    <property type="project" value="InterPro"/>
</dbReference>
<dbReference type="EMBL" id="JACMSC010000005">
    <property type="protein sequence ID" value="KAG6520581.1"/>
    <property type="molecule type" value="Genomic_DNA"/>
</dbReference>
<dbReference type="SMART" id="SM00954">
    <property type="entry name" value="RelA_SpoT"/>
    <property type="match status" value="1"/>
</dbReference>
<dbReference type="Pfam" id="PF13328">
    <property type="entry name" value="HD_4"/>
    <property type="match status" value="2"/>
</dbReference>
<reference evidence="5 6" key="1">
    <citation type="submission" date="2020-08" db="EMBL/GenBank/DDBJ databases">
        <title>Plant Genome Project.</title>
        <authorList>
            <person name="Zhang R.-G."/>
        </authorList>
    </citation>
    <scope>NUCLEOTIDE SEQUENCE [LARGE SCALE GENOMIC DNA]</scope>
    <source>
        <tissue evidence="5">Rhizome</tissue>
    </source>
</reference>
<accession>A0A8J5HU34</accession>
<dbReference type="SUPFAM" id="SSF109604">
    <property type="entry name" value="HD-domain/PDEase-like"/>
    <property type="match status" value="2"/>
</dbReference>
<keyword evidence="6" id="KW-1185">Reference proteome</keyword>
<dbReference type="Proteomes" id="UP000734854">
    <property type="component" value="Unassembled WGS sequence"/>
</dbReference>
<dbReference type="Gene3D" id="1.10.3210.10">
    <property type="entry name" value="Hypothetical protein af1432"/>
    <property type="match status" value="2"/>
</dbReference>
<evidence type="ECO:0000256" key="1">
    <source>
        <dbReference type="ARBA" id="ARBA00007476"/>
    </source>
</evidence>
<organism evidence="5 6">
    <name type="scientific">Zingiber officinale</name>
    <name type="common">Ginger</name>
    <name type="synonym">Amomum zingiber</name>
    <dbReference type="NCBI Taxonomy" id="94328"/>
    <lineage>
        <taxon>Eukaryota</taxon>
        <taxon>Viridiplantae</taxon>
        <taxon>Streptophyta</taxon>
        <taxon>Embryophyta</taxon>
        <taxon>Tracheophyta</taxon>
        <taxon>Spermatophyta</taxon>
        <taxon>Magnoliopsida</taxon>
        <taxon>Liliopsida</taxon>
        <taxon>Zingiberales</taxon>
        <taxon>Zingiberaceae</taxon>
        <taxon>Zingiber</taxon>
    </lineage>
</organism>
<dbReference type="InterPro" id="IPR001650">
    <property type="entry name" value="Helicase_C-like"/>
</dbReference>
<dbReference type="FunFam" id="3.30.460.10:FF:000001">
    <property type="entry name" value="GTP pyrophosphokinase RelA"/>
    <property type="match status" value="1"/>
</dbReference>
<protein>
    <recommendedName>
        <fullName evidence="7">GTP diphosphokinase</fullName>
    </recommendedName>
</protein>
<name>A0A8J5HU34_ZINOF</name>
<dbReference type="GO" id="GO:0009507">
    <property type="term" value="C:chloroplast"/>
    <property type="evidence" value="ECO:0007669"/>
    <property type="project" value="TreeGrafter"/>
</dbReference>
<evidence type="ECO:0000313" key="6">
    <source>
        <dbReference type="Proteomes" id="UP000734854"/>
    </source>
</evidence>
<dbReference type="PANTHER" id="PTHR21262">
    <property type="entry name" value="GUANOSINE-3',5'-BIS DIPHOSPHATE 3'-PYROPHOSPHOHYDROLASE"/>
    <property type="match status" value="1"/>
</dbReference>
<gene>
    <name evidence="5" type="ORF">ZIOFF_017640</name>
</gene>